<dbReference type="PANTHER" id="PTHR12138">
    <property type="entry name" value="PRIMATE-EXPANDED PROTEIN FAMILY"/>
    <property type="match status" value="1"/>
</dbReference>
<evidence type="ECO:0000256" key="1">
    <source>
        <dbReference type="SAM" id="MobiDB-lite"/>
    </source>
</evidence>
<organism evidence="2 3">
    <name type="scientific">Macaca fascicularis</name>
    <name type="common">Crab-eating macaque</name>
    <name type="synonym">Cynomolgus monkey</name>
    <dbReference type="NCBI Taxonomy" id="9541"/>
    <lineage>
        <taxon>Eukaryota</taxon>
        <taxon>Metazoa</taxon>
        <taxon>Chordata</taxon>
        <taxon>Craniata</taxon>
        <taxon>Vertebrata</taxon>
        <taxon>Euteleostomi</taxon>
        <taxon>Mammalia</taxon>
        <taxon>Eutheria</taxon>
        <taxon>Euarchontoglires</taxon>
        <taxon>Primates</taxon>
        <taxon>Haplorrhini</taxon>
        <taxon>Catarrhini</taxon>
        <taxon>Cercopithecidae</taxon>
        <taxon>Cercopithecinae</taxon>
        <taxon>Macaca</taxon>
    </lineage>
</organism>
<dbReference type="PRINTS" id="PR02045">
    <property type="entry name" value="F138DOMAIN"/>
</dbReference>
<dbReference type="GeneTree" id="ENSGT01120000271815"/>
<sequence>MNTAHCSINLPGSSNPPASASRAAETTSACHHAWLIFVFFVEIGFHHVSQADLTLLSSRNRPTSASPRTGITGVSHCAWPFSLLSVPVSTINTMVTLSIRIC</sequence>
<reference evidence="2" key="2">
    <citation type="submission" date="2025-08" db="UniProtKB">
        <authorList>
            <consortium name="Ensembl"/>
        </authorList>
    </citation>
    <scope>IDENTIFICATION</scope>
</reference>
<dbReference type="AlphaFoldDB" id="A0A7N9D8L0"/>
<keyword evidence="3" id="KW-1185">Reference proteome</keyword>
<feature type="region of interest" description="Disordered" evidence="1">
    <location>
        <begin position="1"/>
        <end position="22"/>
    </location>
</feature>
<dbReference type="Proteomes" id="UP000233100">
    <property type="component" value="Chromosome 15"/>
</dbReference>
<dbReference type="PANTHER" id="PTHR12138:SF155">
    <property type="entry name" value="DOWN SYNDROME CRITICAL REGION PROTEIN 8"/>
    <property type="match status" value="1"/>
</dbReference>
<accession>A0A7N9D8L0</accession>
<evidence type="ECO:0000313" key="3">
    <source>
        <dbReference type="Proteomes" id="UP000233100"/>
    </source>
</evidence>
<reference evidence="2" key="3">
    <citation type="submission" date="2025-09" db="UniProtKB">
        <authorList>
            <consortium name="Ensembl"/>
        </authorList>
    </citation>
    <scope>IDENTIFICATION</scope>
</reference>
<protein>
    <submittedName>
        <fullName evidence="2">Uncharacterized protein</fullName>
    </submittedName>
</protein>
<evidence type="ECO:0000313" key="2">
    <source>
        <dbReference type="Ensembl" id="ENSMFAP00000060849.1"/>
    </source>
</evidence>
<dbReference type="Ensembl" id="ENSMFAT00000090663.1">
    <property type="protein sequence ID" value="ENSMFAP00000060849.1"/>
    <property type="gene ID" value="ENSMFAG00000060455.1"/>
</dbReference>
<name>A0A7N9D8L0_MACFA</name>
<reference evidence="2 3" key="1">
    <citation type="submission" date="2013-03" db="EMBL/GenBank/DDBJ databases">
        <authorList>
            <person name="Warren W."/>
            <person name="Wilson R.K."/>
        </authorList>
    </citation>
    <scope>NUCLEOTIDE SEQUENCE</scope>
</reference>
<proteinExistence type="predicted"/>
<feature type="compositionally biased region" description="Low complexity" evidence="1">
    <location>
        <begin position="11"/>
        <end position="22"/>
    </location>
</feature>